<dbReference type="Proteomes" id="UP000316096">
    <property type="component" value="Unassembled WGS sequence"/>
</dbReference>
<keyword evidence="5" id="KW-0106">Calcium</keyword>
<dbReference type="InterPro" id="IPR023343">
    <property type="entry name" value="Penicillin_amidase_dom1"/>
</dbReference>
<keyword evidence="3" id="KW-0865">Zymogen</keyword>
<dbReference type="InterPro" id="IPR043146">
    <property type="entry name" value="Penicillin_amidase_N_B-knob"/>
</dbReference>
<dbReference type="GO" id="GO:0017000">
    <property type="term" value="P:antibiotic biosynthetic process"/>
    <property type="evidence" value="ECO:0007669"/>
    <property type="project" value="InterPro"/>
</dbReference>
<dbReference type="Gene3D" id="1.10.1400.10">
    <property type="match status" value="1"/>
</dbReference>
<dbReference type="GO" id="GO:0046872">
    <property type="term" value="F:metal ion binding"/>
    <property type="evidence" value="ECO:0007669"/>
    <property type="project" value="UniProtKB-KW"/>
</dbReference>
<evidence type="ECO:0000256" key="3">
    <source>
        <dbReference type="ARBA" id="ARBA00023145"/>
    </source>
</evidence>
<comment type="similarity">
    <text evidence="1">Belongs to the peptidase S45 family.</text>
</comment>
<dbReference type="PANTHER" id="PTHR34218:SF4">
    <property type="entry name" value="ACYL-HOMOSERINE LACTONE ACYLASE QUIP"/>
    <property type="match status" value="1"/>
</dbReference>
<evidence type="ECO:0000256" key="5">
    <source>
        <dbReference type="PIRSR" id="PIRSR001227-2"/>
    </source>
</evidence>
<keyword evidence="2" id="KW-0378">Hydrolase</keyword>
<dbReference type="GO" id="GO:0016811">
    <property type="term" value="F:hydrolase activity, acting on carbon-nitrogen (but not peptide) bonds, in linear amides"/>
    <property type="evidence" value="ECO:0007669"/>
    <property type="project" value="InterPro"/>
</dbReference>
<organism evidence="7 8">
    <name type="scientific">Actinoallomurus bryophytorum</name>
    <dbReference type="NCBI Taxonomy" id="1490222"/>
    <lineage>
        <taxon>Bacteria</taxon>
        <taxon>Bacillati</taxon>
        <taxon>Actinomycetota</taxon>
        <taxon>Actinomycetes</taxon>
        <taxon>Streptosporangiales</taxon>
        <taxon>Thermomonosporaceae</taxon>
        <taxon>Actinoallomurus</taxon>
    </lineage>
</organism>
<dbReference type="Gene3D" id="2.30.120.10">
    <property type="match status" value="1"/>
</dbReference>
<proteinExistence type="inferred from homology"/>
<evidence type="ECO:0000313" key="8">
    <source>
        <dbReference type="Proteomes" id="UP000316096"/>
    </source>
</evidence>
<accession>A0A543BSU0</accession>
<feature type="region of interest" description="Disordered" evidence="6">
    <location>
        <begin position="705"/>
        <end position="724"/>
    </location>
</feature>
<dbReference type="AlphaFoldDB" id="A0A543BSU0"/>
<protein>
    <submittedName>
        <fullName evidence="7">Penicillin amidase</fullName>
    </submittedName>
</protein>
<evidence type="ECO:0000256" key="1">
    <source>
        <dbReference type="ARBA" id="ARBA00006586"/>
    </source>
</evidence>
<reference evidence="7 8" key="1">
    <citation type="submission" date="2019-06" db="EMBL/GenBank/DDBJ databases">
        <title>Sequencing the genomes of 1000 actinobacteria strains.</title>
        <authorList>
            <person name="Klenk H.-P."/>
        </authorList>
    </citation>
    <scope>NUCLEOTIDE SEQUENCE [LARGE SCALE GENOMIC DNA]</scope>
    <source>
        <strain evidence="7 8">DSM 102200</strain>
    </source>
</reference>
<dbReference type="InterPro" id="IPR002692">
    <property type="entry name" value="S45"/>
</dbReference>
<dbReference type="PANTHER" id="PTHR34218">
    <property type="entry name" value="PEPTIDASE S45 PENICILLIN AMIDASE"/>
    <property type="match status" value="1"/>
</dbReference>
<dbReference type="InterPro" id="IPR014395">
    <property type="entry name" value="Pen/GL7ACA/AHL_acylase"/>
</dbReference>
<gene>
    <name evidence="7" type="ORF">FB559_8509</name>
</gene>
<evidence type="ECO:0000256" key="2">
    <source>
        <dbReference type="ARBA" id="ARBA00022801"/>
    </source>
</evidence>
<comment type="caution">
    <text evidence="7">The sequence shown here is derived from an EMBL/GenBank/DDBJ whole genome shotgun (WGS) entry which is preliminary data.</text>
</comment>
<name>A0A543BSU0_9ACTN</name>
<dbReference type="EMBL" id="VFOZ01000003">
    <property type="protein sequence ID" value="TQL87898.1"/>
    <property type="molecule type" value="Genomic_DNA"/>
</dbReference>
<dbReference type="RefSeq" id="WP_185792746.1">
    <property type="nucleotide sequence ID" value="NZ_VFOZ01000003.1"/>
</dbReference>
<keyword evidence="5" id="KW-0479">Metal-binding</keyword>
<evidence type="ECO:0000313" key="7">
    <source>
        <dbReference type="EMBL" id="TQL87898.1"/>
    </source>
</evidence>
<dbReference type="InterPro" id="IPR043147">
    <property type="entry name" value="Penicillin_amidase_A-knob"/>
</dbReference>
<dbReference type="CDD" id="cd03747">
    <property type="entry name" value="Ntn_PGA_like"/>
    <property type="match status" value="1"/>
</dbReference>
<dbReference type="SUPFAM" id="SSF56235">
    <property type="entry name" value="N-terminal nucleophile aminohydrolases (Ntn hydrolases)"/>
    <property type="match status" value="1"/>
</dbReference>
<keyword evidence="8" id="KW-1185">Reference proteome</keyword>
<dbReference type="Gene3D" id="1.10.439.10">
    <property type="entry name" value="Penicillin Amidohydrolase, domain 1"/>
    <property type="match status" value="1"/>
</dbReference>
<dbReference type="Gene3D" id="3.60.20.10">
    <property type="entry name" value="Glutamine Phosphoribosylpyrophosphate, subunit 1, domain 1"/>
    <property type="match status" value="1"/>
</dbReference>
<dbReference type="PIRSF" id="PIRSF001227">
    <property type="entry name" value="Pen_acylase"/>
    <property type="match status" value="1"/>
</dbReference>
<sequence length="738" mass="78980">MSLPEGVTITRDEYGVPSVEAETETLAWFGLGWAAAEDRLWQLEYDRRRARGRWAQVVGPSALPSDRLARRLRLADAAERDLAAMDPVTAAAFQSYADGVNAFVGESGLPPEYEVGGVAWEEWSPRDSVLAFKIRHVLMGAWQYKIARAVLRARFGADVADALDPRPLPGMRVTVPPLGRIPREDPRAALVERAREDVEDAAGHLGFLAEVEAGSNAWAIGPGRTSSGKPLLVNDSHRGLDTPNTYWQAHLSCPEFTVSGATFPGLPGFPHFGHNGRVGWAITNAAGDAQDLYVEHFRAGGTEVRTATGWEPVVPREERIAVRGGDEHTELCWQTPNGPVVHGDPAGGAALSLRWTAADRACEQFGVLRRMLVAGDVRALLDGQEGWVDPLNNLVAADVDGHLGYLLRGELPARASLAPAQVPVPGWESGYAWRGRVPFASMPRFEDPPEGVIVTANNTVTAAEYPFVSHSMNDCYRVERIHELAASAEAAGAADMVGWQGDTVSVAARRWAGLLAGRGPYTGAAERARSVIAAGGGDLSAESGVGLVHACFRRALAPRVLDAEVGAAARSWLMDTGLPGVPVLLRRWFAALTWPGEDGTWPAAALGDGLLAGALEAAWHQACGDGDAPQPWGQAHRTAARHPLHPVAGARLDPPDAGIGGDNETIQNGAYGWAEGTSFAITNLSVYRQVLDFADLDGSGWVIPGGASGRPGDPHHADQLEPWSRHRLVPMRRGARRD</sequence>
<evidence type="ECO:0000256" key="6">
    <source>
        <dbReference type="SAM" id="MobiDB-lite"/>
    </source>
</evidence>
<comment type="cofactor">
    <cofactor evidence="5">
        <name>Ca(2+)</name>
        <dbReference type="ChEBI" id="CHEBI:29108"/>
    </cofactor>
    <text evidence="5">Binds 1 Ca(2+) ion per dimer.</text>
</comment>
<feature type="active site" description="Nucleophile" evidence="4">
    <location>
        <position position="215"/>
    </location>
</feature>
<feature type="binding site" evidence="5">
    <location>
        <position position="288"/>
    </location>
    <ligand>
        <name>Ca(2+)</name>
        <dbReference type="ChEBI" id="CHEBI:29108"/>
    </ligand>
</feature>
<dbReference type="InterPro" id="IPR029055">
    <property type="entry name" value="Ntn_hydrolases_N"/>
</dbReference>
<feature type="binding site" evidence="5">
    <location>
        <position position="291"/>
    </location>
    <ligand>
        <name>Ca(2+)</name>
        <dbReference type="ChEBI" id="CHEBI:29108"/>
    </ligand>
</feature>
<dbReference type="Pfam" id="PF01804">
    <property type="entry name" value="Penicil_amidase"/>
    <property type="match status" value="1"/>
</dbReference>
<evidence type="ECO:0000256" key="4">
    <source>
        <dbReference type="PIRSR" id="PIRSR001227-1"/>
    </source>
</evidence>